<dbReference type="AlphaFoldDB" id="A0A926FP94"/>
<accession>A0A926FP94</accession>
<proteinExistence type="predicted"/>
<dbReference type="GO" id="GO:0003677">
    <property type="term" value="F:DNA binding"/>
    <property type="evidence" value="ECO:0007669"/>
    <property type="project" value="UniProtKB-KW"/>
</dbReference>
<reference evidence="1" key="1">
    <citation type="submission" date="2020-07" db="EMBL/GenBank/DDBJ databases">
        <title>Carbapenem Resistant Aeromonas hydrophila Carrying blacphA7 Isolated from Two Solid Organ Transplant Patients.</title>
        <authorList>
            <person name="Hilt E."/>
            <person name="Fitzwater S.P."/>
            <person name="Ward K."/>
            <person name="De St Maurice A."/>
            <person name="Chandrasekaran S."/>
            <person name="Garner O.B."/>
            <person name="Yang S."/>
        </authorList>
    </citation>
    <scope>NUCLEOTIDE SEQUENCE</scope>
    <source>
        <strain evidence="1">B-1</strain>
    </source>
</reference>
<name>A0A926FP94_AERHY</name>
<dbReference type="EMBL" id="JACLAN010000014">
    <property type="protein sequence ID" value="MBC8674367.1"/>
    <property type="molecule type" value="Genomic_DNA"/>
</dbReference>
<comment type="caution">
    <text evidence="1">The sequence shown here is derived from an EMBL/GenBank/DDBJ whole genome shotgun (WGS) entry which is preliminary data.</text>
</comment>
<protein>
    <submittedName>
        <fullName evidence="1">Type IV secretion system DNA-binding domain-containing protein</fullName>
    </submittedName>
</protein>
<sequence>MLTAYIKSMNYVFDDVPYEDLFSFKEWVSGGSGWLFLTSRETYIQRLSRFLPQ</sequence>
<organism evidence="1">
    <name type="scientific">Aeromonas hydrophila</name>
    <dbReference type="NCBI Taxonomy" id="644"/>
    <lineage>
        <taxon>Bacteria</taxon>
        <taxon>Pseudomonadati</taxon>
        <taxon>Pseudomonadota</taxon>
        <taxon>Gammaproteobacteria</taxon>
        <taxon>Aeromonadales</taxon>
        <taxon>Aeromonadaceae</taxon>
        <taxon>Aeromonas</taxon>
    </lineage>
</organism>
<gene>
    <name evidence="1" type="ORF">H2136_20720</name>
</gene>
<keyword evidence="1" id="KW-0238">DNA-binding</keyword>
<evidence type="ECO:0000313" key="1">
    <source>
        <dbReference type="EMBL" id="MBC8674367.1"/>
    </source>
</evidence>